<dbReference type="GO" id="GO:0006298">
    <property type="term" value="P:mismatch repair"/>
    <property type="evidence" value="ECO:0007669"/>
    <property type="project" value="UniProtKB-UniRule"/>
</dbReference>
<dbReference type="GO" id="GO:0030983">
    <property type="term" value="F:mismatched DNA binding"/>
    <property type="evidence" value="ECO:0007669"/>
    <property type="project" value="InterPro"/>
</dbReference>
<dbReference type="NCBIfam" id="TIGR00585">
    <property type="entry name" value="mutl"/>
    <property type="match status" value="1"/>
</dbReference>
<keyword evidence="2 4" id="KW-0227">DNA damage</keyword>
<dbReference type="CDD" id="cd00782">
    <property type="entry name" value="MutL_Trans"/>
    <property type="match status" value="1"/>
</dbReference>
<evidence type="ECO:0000259" key="7">
    <source>
        <dbReference type="SMART" id="SM01340"/>
    </source>
</evidence>
<organism evidence="8 9">
    <name type="scientific">Desmospora activa DSM 45169</name>
    <dbReference type="NCBI Taxonomy" id="1121389"/>
    <lineage>
        <taxon>Bacteria</taxon>
        <taxon>Bacillati</taxon>
        <taxon>Bacillota</taxon>
        <taxon>Bacilli</taxon>
        <taxon>Bacillales</taxon>
        <taxon>Thermoactinomycetaceae</taxon>
        <taxon>Desmospora</taxon>
    </lineage>
</organism>
<dbReference type="InterPro" id="IPR014762">
    <property type="entry name" value="DNA_mismatch_repair_CS"/>
</dbReference>
<keyword evidence="9" id="KW-1185">Reference proteome</keyword>
<dbReference type="GO" id="GO:0032300">
    <property type="term" value="C:mismatch repair complex"/>
    <property type="evidence" value="ECO:0007669"/>
    <property type="project" value="InterPro"/>
</dbReference>
<dbReference type="PROSITE" id="PS00058">
    <property type="entry name" value="DNA_MISMATCH_REPAIR_1"/>
    <property type="match status" value="1"/>
</dbReference>
<dbReference type="InterPro" id="IPR042121">
    <property type="entry name" value="MutL_C_regsub"/>
</dbReference>
<protein>
    <recommendedName>
        <fullName evidence="4">DNA mismatch repair protein MutL</fullName>
    </recommendedName>
</protein>
<evidence type="ECO:0000259" key="6">
    <source>
        <dbReference type="SMART" id="SM00853"/>
    </source>
</evidence>
<dbReference type="NCBIfam" id="NF000950">
    <property type="entry name" value="PRK00095.1-3"/>
    <property type="match status" value="1"/>
</dbReference>
<name>A0A2T4ZAH9_9BACL</name>
<gene>
    <name evidence="4" type="primary">mutL</name>
    <name evidence="8" type="ORF">C8J48_1492</name>
</gene>
<dbReference type="OrthoDB" id="9763467at2"/>
<dbReference type="Pfam" id="PF13589">
    <property type="entry name" value="HATPase_c_3"/>
    <property type="match status" value="1"/>
</dbReference>
<dbReference type="Gene3D" id="3.30.565.10">
    <property type="entry name" value="Histidine kinase-like ATPase, C-terminal domain"/>
    <property type="match status" value="1"/>
</dbReference>
<dbReference type="InterPro" id="IPR014790">
    <property type="entry name" value="MutL_C"/>
</dbReference>
<dbReference type="InterPro" id="IPR020667">
    <property type="entry name" value="DNA_mismatch_repair_MutL"/>
</dbReference>
<evidence type="ECO:0000313" key="8">
    <source>
        <dbReference type="EMBL" id="PTM58893.1"/>
    </source>
</evidence>
<evidence type="ECO:0000256" key="5">
    <source>
        <dbReference type="SAM" id="MobiDB-lite"/>
    </source>
</evidence>
<dbReference type="Gene3D" id="3.30.1540.20">
    <property type="entry name" value="MutL, C-terminal domain, dimerisation subdomain"/>
    <property type="match status" value="1"/>
</dbReference>
<dbReference type="InterPro" id="IPR038973">
    <property type="entry name" value="MutL/Mlh/Pms-like"/>
</dbReference>
<evidence type="ECO:0000256" key="1">
    <source>
        <dbReference type="ARBA" id="ARBA00006082"/>
    </source>
</evidence>
<dbReference type="GO" id="GO:0140664">
    <property type="term" value="F:ATP-dependent DNA damage sensor activity"/>
    <property type="evidence" value="ECO:0007669"/>
    <property type="project" value="InterPro"/>
</dbReference>
<dbReference type="InterPro" id="IPR014721">
    <property type="entry name" value="Ribsml_uS5_D2-typ_fold_subgr"/>
</dbReference>
<sequence>MPVIRVLDDGLANQIAAGEVVERPASVVKELVENALDARASRIQVAIREGGIQSIEVTDNGIGMERADAELAFERHATSKIRRERDLFSIRSLGFRGEALPSIASVSRLTLTTASDDGTPATCIRLEGGVRHQVEEAVRAQGTTVRVEDLFFNTPARLKYLKTVNTEVSHVADGLGRIALAHPTVAFTLKHNERELFRTTGDGKRVHVVHALYGKQVAKAMLPFSGEDADFRIEGVAGRPELTRSNRSYLTLLVNGRYIRNIPLAQAILRAYDTLLPVGRYPIVVMAITMDPKLVDVNVHPAKLEVRLSKEKELCGLIESTLQALFRREVLIPAVENPWKQKKAPEQKKPVQESLHLERREVKKEKTPTPPPVREWNYPAGVKEAQTTFPVSVDSDRKAFSHSETTPIDSGGKVFTRSEMASPSPEAKVREEPKSSPHPREDKGEVKVNNGAETKPFPALLPLAQIHGTYIVCQAEDGFYLLDQHAAHERIYYEHFYEGLKQKGTEPQSLLIPLTVECGPGEAETLSGWIPTLVEWGVEMEPFGPGVFVIHSHPRWFPQGSEEALIREMVEWLKAGQPLDMARMRDEGAKMMACKAAIKANRHLRREEMESLLEQLAHCERPYTCPHGRPILVHFSTREIEKMFKRVM</sequence>
<dbReference type="InterPro" id="IPR036890">
    <property type="entry name" value="HATPase_C_sf"/>
</dbReference>
<dbReference type="Gene3D" id="3.30.230.10">
    <property type="match status" value="1"/>
</dbReference>
<dbReference type="Proteomes" id="UP000241639">
    <property type="component" value="Unassembled WGS sequence"/>
</dbReference>
<dbReference type="SUPFAM" id="SSF55874">
    <property type="entry name" value="ATPase domain of HSP90 chaperone/DNA topoisomerase II/histidine kinase"/>
    <property type="match status" value="1"/>
</dbReference>
<keyword evidence="3 4" id="KW-0234">DNA repair</keyword>
<comment type="function">
    <text evidence="4">This protein is involved in the repair of mismatches in DNA. It is required for dam-dependent methyl-directed DNA mismatch repair. May act as a 'molecular matchmaker', a protein that promotes the formation of a stable complex between two or more DNA-binding proteins in an ATP-dependent manner without itself being part of a final effector complex.</text>
</comment>
<dbReference type="InterPro" id="IPR020568">
    <property type="entry name" value="Ribosomal_Su5_D2-typ_SF"/>
</dbReference>
<dbReference type="SUPFAM" id="SSF54211">
    <property type="entry name" value="Ribosomal protein S5 domain 2-like"/>
    <property type="match status" value="1"/>
</dbReference>
<dbReference type="InterPro" id="IPR002099">
    <property type="entry name" value="MutL/Mlh/PMS"/>
</dbReference>
<dbReference type="EMBL" id="PZZP01000001">
    <property type="protein sequence ID" value="PTM58893.1"/>
    <property type="molecule type" value="Genomic_DNA"/>
</dbReference>
<evidence type="ECO:0000256" key="4">
    <source>
        <dbReference type="HAMAP-Rule" id="MF_00149"/>
    </source>
</evidence>
<dbReference type="InterPro" id="IPR037198">
    <property type="entry name" value="MutL_C_sf"/>
</dbReference>
<feature type="domain" description="DNA mismatch repair protein S5" evidence="7">
    <location>
        <begin position="209"/>
        <end position="327"/>
    </location>
</feature>
<reference evidence="8 9" key="1">
    <citation type="submission" date="2018-04" db="EMBL/GenBank/DDBJ databases">
        <title>Genomic Encyclopedia of Archaeal and Bacterial Type Strains, Phase II (KMG-II): from individual species to whole genera.</title>
        <authorList>
            <person name="Goeker M."/>
        </authorList>
    </citation>
    <scope>NUCLEOTIDE SEQUENCE [LARGE SCALE GENOMIC DNA]</scope>
    <source>
        <strain evidence="8 9">DSM 45169</strain>
    </source>
</reference>
<comment type="similarity">
    <text evidence="1 4">Belongs to the DNA mismatch repair MutL/HexB family.</text>
</comment>
<dbReference type="SUPFAM" id="SSF118116">
    <property type="entry name" value="DNA mismatch repair protein MutL"/>
    <property type="match status" value="1"/>
</dbReference>
<feature type="compositionally biased region" description="Basic and acidic residues" evidence="5">
    <location>
        <begin position="343"/>
        <end position="367"/>
    </location>
</feature>
<dbReference type="Gene3D" id="3.30.1370.100">
    <property type="entry name" value="MutL, C-terminal domain, regulatory subdomain"/>
    <property type="match status" value="1"/>
</dbReference>
<proteinExistence type="inferred from homology"/>
<dbReference type="Pfam" id="PF01119">
    <property type="entry name" value="DNA_mis_repair"/>
    <property type="match status" value="1"/>
</dbReference>
<dbReference type="SMART" id="SM01340">
    <property type="entry name" value="DNA_mis_repair"/>
    <property type="match status" value="1"/>
</dbReference>
<evidence type="ECO:0000256" key="2">
    <source>
        <dbReference type="ARBA" id="ARBA00022763"/>
    </source>
</evidence>
<dbReference type="InterPro" id="IPR013507">
    <property type="entry name" value="DNA_mismatch_S5_2-like"/>
</dbReference>
<dbReference type="GO" id="GO:0016887">
    <property type="term" value="F:ATP hydrolysis activity"/>
    <property type="evidence" value="ECO:0007669"/>
    <property type="project" value="InterPro"/>
</dbReference>
<evidence type="ECO:0000256" key="3">
    <source>
        <dbReference type="ARBA" id="ARBA00023204"/>
    </source>
</evidence>
<dbReference type="InterPro" id="IPR042120">
    <property type="entry name" value="MutL_C_dimsub"/>
</dbReference>
<feature type="domain" description="MutL C-terminal dimerisation" evidence="6">
    <location>
        <begin position="462"/>
        <end position="604"/>
    </location>
</feature>
<accession>A0A2T4ZAH9</accession>
<evidence type="ECO:0000313" key="9">
    <source>
        <dbReference type="Proteomes" id="UP000241639"/>
    </source>
</evidence>
<dbReference type="SMART" id="SM00853">
    <property type="entry name" value="MutL_C"/>
    <property type="match status" value="1"/>
</dbReference>
<dbReference type="GO" id="GO:0005524">
    <property type="term" value="F:ATP binding"/>
    <property type="evidence" value="ECO:0007669"/>
    <property type="project" value="InterPro"/>
</dbReference>
<dbReference type="PANTHER" id="PTHR10073">
    <property type="entry name" value="DNA MISMATCH REPAIR PROTEIN MLH, PMS, MUTL"/>
    <property type="match status" value="1"/>
</dbReference>
<feature type="region of interest" description="Disordered" evidence="5">
    <location>
        <begin position="339"/>
        <end position="377"/>
    </location>
</feature>
<dbReference type="CDD" id="cd16926">
    <property type="entry name" value="HATPase_MutL-MLH-PMS-like"/>
    <property type="match status" value="1"/>
</dbReference>
<comment type="caution">
    <text evidence="8">The sequence shown here is derived from an EMBL/GenBank/DDBJ whole genome shotgun (WGS) entry which is preliminary data.</text>
</comment>
<feature type="region of interest" description="Disordered" evidence="5">
    <location>
        <begin position="395"/>
        <end position="451"/>
    </location>
</feature>
<dbReference type="HAMAP" id="MF_00149">
    <property type="entry name" value="DNA_mis_repair"/>
    <property type="match status" value="1"/>
</dbReference>
<dbReference type="FunFam" id="3.30.565.10:FF:000003">
    <property type="entry name" value="DNA mismatch repair endonuclease MutL"/>
    <property type="match status" value="1"/>
</dbReference>
<feature type="compositionally biased region" description="Basic and acidic residues" evidence="5">
    <location>
        <begin position="427"/>
        <end position="446"/>
    </location>
</feature>
<dbReference type="PANTHER" id="PTHR10073:SF12">
    <property type="entry name" value="DNA MISMATCH REPAIR PROTEIN MLH1"/>
    <property type="match status" value="1"/>
</dbReference>
<dbReference type="Pfam" id="PF08676">
    <property type="entry name" value="MutL_C"/>
    <property type="match status" value="1"/>
</dbReference>
<dbReference type="RefSeq" id="WP_107725642.1">
    <property type="nucleotide sequence ID" value="NZ_PZZP01000001.1"/>
</dbReference>
<dbReference type="AlphaFoldDB" id="A0A2T4ZAH9"/>